<dbReference type="InterPro" id="IPR009080">
    <property type="entry name" value="tRNAsynth_Ia_anticodon-bd"/>
</dbReference>
<keyword evidence="1" id="KW-0436">Ligase</keyword>
<keyword evidence="2" id="KW-0547">Nucleotide-binding</keyword>
<feature type="domain" description="DALR anticodon binding" evidence="5">
    <location>
        <begin position="288"/>
        <end position="432"/>
    </location>
</feature>
<gene>
    <name evidence="6" type="ORF">GCM10023224_36670</name>
</gene>
<evidence type="ECO:0000256" key="1">
    <source>
        <dbReference type="ARBA" id="ARBA00022598"/>
    </source>
</evidence>
<dbReference type="EMBL" id="BAABIK010000021">
    <property type="protein sequence ID" value="GAA4949217.1"/>
    <property type="molecule type" value="Genomic_DNA"/>
</dbReference>
<proteinExistence type="predicted"/>
<dbReference type="InterPro" id="IPR008909">
    <property type="entry name" value="DALR_anticod-bd"/>
</dbReference>
<organism evidence="6 7">
    <name type="scientific">Streptomonospora halophila</name>
    <dbReference type="NCBI Taxonomy" id="427369"/>
    <lineage>
        <taxon>Bacteria</taxon>
        <taxon>Bacillati</taxon>
        <taxon>Actinomycetota</taxon>
        <taxon>Actinomycetes</taxon>
        <taxon>Streptosporangiales</taxon>
        <taxon>Nocardiopsidaceae</taxon>
        <taxon>Streptomonospora</taxon>
    </lineage>
</organism>
<reference evidence="7" key="1">
    <citation type="journal article" date="2019" name="Int. J. Syst. Evol. Microbiol.">
        <title>The Global Catalogue of Microorganisms (GCM) 10K type strain sequencing project: providing services to taxonomists for standard genome sequencing and annotation.</title>
        <authorList>
            <consortium name="The Broad Institute Genomics Platform"/>
            <consortium name="The Broad Institute Genome Sequencing Center for Infectious Disease"/>
            <person name="Wu L."/>
            <person name="Ma J."/>
        </authorList>
    </citation>
    <scope>NUCLEOTIDE SEQUENCE [LARGE SCALE GENOMIC DNA]</scope>
    <source>
        <strain evidence="7">JCM 18123</strain>
    </source>
</reference>
<evidence type="ECO:0000259" key="5">
    <source>
        <dbReference type="SMART" id="SM00836"/>
    </source>
</evidence>
<dbReference type="Proteomes" id="UP001499993">
    <property type="component" value="Unassembled WGS sequence"/>
</dbReference>
<protein>
    <recommendedName>
        <fullName evidence="5">DALR anticodon binding domain-containing protein</fullName>
    </recommendedName>
</protein>
<evidence type="ECO:0000256" key="4">
    <source>
        <dbReference type="SAM" id="MobiDB-lite"/>
    </source>
</evidence>
<comment type="caution">
    <text evidence="6">The sequence shown here is derived from an EMBL/GenBank/DDBJ whole genome shotgun (WGS) entry which is preliminary data.</text>
</comment>
<dbReference type="SUPFAM" id="SSF47323">
    <property type="entry name" value="Anticodon-binding domain of a subclass of class I aminoacyl-tRNA synthetases"/>
    <property type="match status" value="1"/>
</dbReference>
<evidence type="ECO:0000313" key="6">
    <source>
        <dbReference type="EMBL" id="GAA4949217.1"/>
    </source>
</evidence>
<name>A0ABP9GNR8_9ACTN</name>
<keyword evidence="7" id="KW-1185">Reference proteome</keyword>
<evidence type="ECO:0000256" key="3">
    <source>
        <dbReference type="ARBA" id="ARBA00022840"/>
    </source>
</evidence>
<feature type="region of interest" description="Disordered" evidence="4">
    <location>
        <begin position="140"/>
        <end position="175"/>
    </location>
</feature>
<evidence type="ECO:0000256" key="2">
    <source>
        <dbReference type="ARBA" id="ARBA00022741"/>
    </source>
</evidence>
<dbReference type="Pfam" id="PF05746">
    <property type="entry name" value="DALR_1"/>
    <property type="match status" value="1"/>
</dbReference>
<feature type="compositionally biased region" description="Low complexity" evidence="4">
    <location>
        <begin position="146"/>
        <end position="163"/>
    </location>
</feature>
<accession>A0ABP9GNR8</accession>
<keyword evidence="3" id="KW-0067">ATP-binding</keyword>
<feature type="region of interest" description="Disordered" evidence="4">
    <location>
        <begin position="192"/>
        <end position="227"/>
    </location>
</feature>
<evidence type="ECO:0000313" key="7">
    <source>
        <dbReference type="Proteomes" id="UP001499993"/>
    </source>
</evidence>
<dbReference type="SMART" id="SM00836">
    <property type="entry name" value="DALR_1"/>
    <property type="match status" value="1"/>
</dbReference>
<feature type="region of interest" description="Disordered" evidence="4">
    <location>
        <begin position="37"/>
        <end position="58"/>
    </location>
</feature>
<dbReference type="Gene3D" id="1.10.730.10">
    <property type="entry name" value="Isoleucyl-tRNA Synthetase, Domain 1"/>
    <property type="match status" value="1"/>
</dbReference>
<dbReference type="RefSeq" id="WP_345557698.1">
    <property type="nucleotide sequence ID" value="NZ_BAABIK010000021.1"/>
</dbReference>
<sequence>MAADRPEGPGLWWRPDGAAPWRVDALLRGAVARAAACPPEDVPPAEPRRGAPPGSFRCSTALPLRTARPLGLNVSRLAERAVESLLDCPGVADAGVERGGFVALDATPEARAAMVRAAAADGDRFLRGYLHYLEGIGHLGDPPGPDRAGAAPSAPSPTVAAAAGERHSVEPLDEAAGVEDLRRLARGDALRRMRAASRTGPGGGGRTAPARDVSWRDPRIDGGGGAATPAARLLAAVGEASARVAFCRSAADRPRPGEETGPGLPAVPTAEHPGAWALGTAANPAFAVRYAHAHAASTLRWAREAHEARAARAPEARGSSDPAAERAGAALAAALQAPAAAELAGALYDGPLVLHAARRRSEPHMLVRYLEGLAAAYHDWRGSCGGLIVEAAGGPADGEPVSAFGRLRLCAAAAEVLSAGLSLLGVSAPTRL</sequence>